<dbReference type="GO" id="GO:0004316">
    <property type="term" value="F:3-oxoacyl-[acyl-carrier-protein] reductase (NADPH) activity"/>
    <property type="evidence" value="ECO:0007669"/>
    <property type="project" value="UniProtKB-UniRule"/>
</dbReference>
<dbReference type="UniPathway" id="UPA00094"/>
<dbReference type="GO" id="GO:0006633">
    <property type="term" value="P:fatty acid biosynthetic process"/>
    <property type="evidence" value="ECO:0007669"/>
    <property type="project" value="UniProtKB-UniPathway"/>
</dbReference>
<comment type="catalytic activity">
    <reaction evidence="7 10">
        <text>a (3R)-hydroxyacyl-[ACP] + NADP(+) = a 3-oxoacyl-[ACP] + NADPH + H(+)</text>
        <dbReference type="Rhea" id="RHEA:17397"/>
        <dbReference type="Rhea" id="RHEA-COMP:9916"/>
        <dbReference type="Rhea" id="RHEA-COMP:9945"/>
        <dbReference type="ChEBI" id="CHEBI:15378"/>
        <dbReference type="ChEBI" id="CHEBI:57783"/>
        <dbReference type="ChEBI" id="CHEBI:58349"/>
        <dbReference type="ChEBI" id="CHEBI:78776"/>
        <dbReference type="ChEBI" id="CHEBI:78827"/>
        <dbReference type="EC" id="1.1.1.100"/>
    </reaction>
</comment>
<reference evidence="12 13" key="1">
    <citation type="journal article" date="2015" name="Genome Announc.">
        <title>Expanding the biotechnology potential of lactobacilli through comparative genomics of 213 strains and associated genera.</title>
        <authorList>
            <person name="Sun Z."/>
            <person name="Harris H.M."/>
            <person name="McCann A."/>
            <person name="Guo C."/>
            <person name="Argimon S."/>
            <person name="Zhang W."/>
            <person name="Yang X."/>
            <person name="Jeffery I.B."/>
            <person name="Cooney J.C."/>
            <person name="Kagawa T.F."/>
            <person name="Liu W."/>
            <person name="Song Y."/>
            <person name="Salvetti E."/>
            <person name="Wrobel A."/>
            <person name="Rasinkangas P."/>
            <person name="Parkhill J."/>
            <person name="Rea M.C."/>
            <person name="O'Sullivan O."/>
            <person name="Ritari J."/>
            <person name="Douillard F.P."/>
            <person name="Paul Ross R."/>
            <person name="Yang R."/>
            <person name="Briner A.E."/>
            <person name="Felis G.E."/>
            <person name="de Vos W.M."/>
            <person name="Barrangou R."/>
            <person name="Klaenhammer T.R."/>
            <person name="Caufield P.W."/>
            <person name="Cui Y."/>
            <person name="Zhang H."/>
            <person name="O'Toole P.W."/>
        </authorList>
    </citation>
    <scope>NUCLEOTIDE SEQUENCE [LARGE SCALE GENOMIC DNA]</scope>
    <source>
        <strain evidence="12 13">DSM 18630</strain>
    </source>
</reference>
<dbReference type="SMART" id="SM00822">
    <property type="entry name" value="PKS_KR"/>
    <property type="match status" value="1"/>
</dbReference>
<feature type="binding site" evidence="9">
    <location>
        <begin position="153"/>
        <end position="157"/>
    </location>
    <ligand>
        <name>NADP(+)</name>
        <dbReference type="ChEBI" id="CHEBI:58349"/>
    </ligand>
</feature>
<proteinExistence type="inferred from homology"/>
<dbReference type="Proteomes" id="UP000051451">
    <property type="component" value="Unassembled WGS sequence"/>
</dbReference>
<name>A0A0R1VKR4_9LACO</name>
<dbReference type="NCBIfam" id="TIGR01830">
    <property type="entry name" value="3oxo_ACP_reduc"/>
    <property type="match status" value="1"/>
</dbReference>
<dbReference type="OrthoDB" id="9803333at2"/>
<dbReference type="GeneID" id="98318662"/>
<dbReference type="EC" id="1.1.1.100" evidence="3 10"/>
<evidence type="ECO:0000256" key="3">
    <source>
        <dbReference type="ARBA" id="ARBA00012948"/>
    </source>
</evidence>
<comment type="subunit">
    <text evidence="10">Homotetramer.</text>
</comment>
<comment type="pathway">
    <text evidence="1 10">Lipid metabolism; fatty acid biosynthesis.</text>
</comment>
<dbReference type="SUPFAM" id="SSF51735">
    <property type="entry name" value="NAD(P)-binding Rossmann-fold domains"/>
    <property type="match status" value="1"/>
</dbReference>
<dbReference type="RefSeq" id="WP_057871394.1">
    <property type="nucleotide sequence ID" value="NZ_AZGB01000015.1"/>
</dbReference>
<dbReference type="PRINTS" id="PR00080">
    <property type="entry name" value="SDRFAMILY"/>
</dbReference>
<evidence type="ECO:0000313" key="12">
    <source>
        <dbReference type="EMBL" id="KRM06480.1"/>
    </source>
</evidence>
<protein>
    <recommendedName>
        <fullName evidence="3 10">3-oxoacyl-[acyl-carrier-protein] reductase</fullName>
        <ecNumber evidence="3 10">1.1.1.100</ecNumber>
    </recommendedName>
</protein>
<organism evidence="12 13">
    <name type="scientific">Liquorilactobacillus ghanensis DSM 18630</name>
    <dbReference type="NCBI Taxonomy" id="1423750"/>
    <lineage>
        <taxon>Bacteria</taxon>
        <taxon>Bacillati</taxon>
        <taxon>Bacillota</taxon>
        <taxon>Bacilli</taxon>
        <taxon>Lactobacillales</taxon>
        <taxon>Lactobacillaceae</taxon>
        <taxon>Liquorilactobacillus</taxon>
    </lineage>
</organism>
<dbReference type="Pfam" id="PF13561">
    <property type="entry name" value="adh_short_C2"/>
    <property type="match status" value="1"/>
</dbReference>
<dbReference type="NCBIfam" id="NF009466">
    <property type="entry name" value="PRK12826.1-2"/>
    <property type="match status" value="1"/>
</dbReference>
<dbReference type="PANTHER" id="PTHR42879">
    <property type="entry name" value="3-OXOACYL-(ACYL-CARRIER-PROTEIN) REDUCTASE"/>
    <property type="match status" value="1"/>
</dbReference>
<evidence type="ECO:0000256" key="1">
    <source>
        <dbReference type="ARBA" id="ARBA00005194"/>
    </source>
</evidence>
<evidence type="ECO:0000256" key="4">
    <source>
        <dbReference type="ARBA" id="ARBA00022832"/>
    </source>
</evidence>
<dbReference type="InterPro" id="IPR011284">
    <property type="entry name" value="3oxo_ACP_reduc"/>
</dbReference>
<dbReference type="PRINTS" id="PR00081">
    <property type="entry name" value="GDHRDH"/>
</dbReference>
<keyword evidence="10" id="KW-0444">Lipid biosynthesis</keyword>
<dbReference type="FunFam" id="3.40.50.720:FF:000173">
    <property type="entry name" value="3-oxoacyl-[acyl-carrier protein] reductase"/>
    <property type="match status" value="1"/>
</dbReference>
<comment type="caution">
    <text evidence="12">The sequence shown here is derived from an EMBL/GenBank/DDBJ whole genome shotgun (WGS) entry which is preliminary data.</text>
</comment>
<dbReference type="InterPro" id="IPR057326">
    <property type="entry name" value="KR_dom"/>
</dbReference>
<comment type="similarity">
    <text evidence="2 10">Belongs to the short-chain dehydrogenases/reductases (SDR) family.</text>
</comment>
<evidence type="ECO:0000256" key="5">
    <source>
        <dbReference type="ARBA" id="ARBA00023002"/>
    </source>
</evidence>
<evidence type="ECO:0000259" key="11">
    <source>
        <dbReference type="SMART" id="SM00822"/>
    </source>
</evidence>
<dbReference type="Gene3D" id="3.40.50.720">
    <property type="entry name" value="NAD(P)-binding Rossmann-like Domain"/>
    <property type="match status" value="1"/>
</dbReference>
<gene>
    <name evidence="12" type="ORF">FC89_GL000626</name>
</gene>
<feature type="binding site" evidence="9">
    <location>
        <begin position="12"/>
        <end position="15"/>
    </location>
    <ligand>
        <name>NADP(+)</name>
        <dbReference type="ChEBI" id="CHEBI:58349"/>
    </ligand>
</feature>
<evidence type="ECO:0000256" key="2">
    <source>
        <dbReference type="ARBA" id="ARBA00006484"/>
    </source>
</evidence>
<keyword evidence="13" id="KW-1185">Reference proteome</keyword>
<dbReference type="EMBL" id="AZGB01000015">
    <property type="protein sequence ID" value="KRM06480.1"/>
    <property type="molecule type" value="Genomic_DNA"/>
</dbReference>
<dbReference type="InterPro" id="IPR020904">
    <property type="entry name" value="Sc_DH/Rdtase_CS"/>
</dbReference>
<accession>A0A0R1VKR4</accession>
<keyword evidence="10" id="KW-0443">Lipid metabolism</keyword>
<feature type="domain" description="Ketoreductase" evidence="11">
    <location>
        <begin position="6"/>
        <end position="189"/>
    </location>
</feature>
<comment type="function">
    <text evidence="10">Catalyzes the NADPH-dependent reduction of beta-ketoacyl-ACP substrates to beta-hydroxyacyl-ACP products, the first reductive step in the elongation cycle of fatty acid biosynthesis.</text>
</comment>
<sequence>MDLAGKTVLVTGSSRGIGAQIALAFAKAGSNVILNARHEIPTELIEQIKANQVDCQVILGDISDNATIKNMLTELKEKANKIDVLVNNAGITKDKLMIGMKDEDFRQVIDTNLIGTFNLTRGVLKRMYRQKSGVIINLASIVGIHGNIGQANYAASKAGVIGLTKTIAHEGALRHVRCNAIAPGMIKSSMTDVLSDKVKEQMINQIPLGRFGLPEEVAQAAVFLAQNDYITGDVLTIDGGMTI</sequence>
<dbReference type="InterPro" id="IPR050259">
    <property type="entry name" value="SDR"/>
</dbReference>
<evidence type="ECO:0000313" key="13">
    <source>
        <dbReference type="Proteomes" id="UP000051451"/>
    </source>
</evidence>
<evidence type="ECO:0000256" key="9">
    <source>
        <dbReference type="PIRSR" id="PIRSR611284-2"/>
    </source>
</evidence>
<dbReference type="InterPro" id="IPR036291">
    <property type="entry name" value="NAD(P)-bd_dom_sf"/>
</dbReference>
<feature type="binding site" evidence="9">
    <location>
        <position position="186"/>
    </location>
    <ligand>
        <name>NADP(+)</name>
        <dbReference type="ChEBI" id="CHEBI:58349"/>
    </ligand>
</feature>
<feature type="active site" description="Proton acceptor" evidence="8">
    <location>
        <position position="153"/>
    </location>
</feature>
<dbReference type="PATRIC" id="fig|1423750.3.peg.647"/>
<dbReference type="PROSITE" id="PS00061">
    <property type="entry name" value="ADH_SHORT"/>
    <property type="match status" value="1"/>
</dbReference>
<evidence type="ECO:0000256" key="10">
    <source>
        <dbReference type="RuleBase" id="RU366074"/>
    </source>
</evidence>
<dbReference type="AlphaFoldDB" id="A0A0R1VKR4"/>
<keyword evidence="5 10" id="KW-0560">Oxidoreductase</keyword>
<dbReference type="STRING" id="1423750.FC89_GL000626"/>
<evidence type="ECO:0000256" key="7">
    <source>
        <dbReference type="ARBA" id="ARBA00048508"/>
    </source>
</evidence>
<dbReference type="PANTHER" id="PTHR42879:SF2">
    <property type="entry name" value="3-OXOACYL-[ACYL-CARRIER-PROTEIN] REDUCTASE FABG"/>
    <property type="match status" value="1"/>
</dbReference>
<keyword evidence="4 10" id="KW-0276">Fatty acid metabolism</keyword>
<keyword evidence="9 10" id="KW-0521">NADP</keyword>
<keyword evidence="6 10" id="KW-0275">Fatty acid biosynthesis</keyword>
<evidence type="ECO:0000256" key="6">
    <source>
        <dbReference type="ARBA" id="ARBA00023160"/>
    </source>
</evidence>
<dbReference type="InterPro" id="IPR002347">
    <property type="entry name" value="SDR_fam"/>
</dbReference>
<dbReference type="GO" id="GO:0051287">
    <property type="term" value="F:NAD binding"/>
    <property type="evidence" value="ECO:0007669"/>
    <property type="project" value="UniProtKB-UniRule"/>
</dbReference>
<evidence type="ECO:0000256" key="8">
    <source>
        <dbReference type="PIRSR" id="PIRSR611284-1"/>
    </source>
</evidence>
<feature type="binding site" evidence="9">
    <location>
        <position position="88"/>
    </location>
    <ligand>
        <name>NADP(+)</name>
        <dbReference type="ChEBI" id="CHEBI:58349"/>
    </ligand>
</feature>